<dbReference type="EMBL" id="CAJRGZ010000017">
    <property type="protein sequence ID" value="CAG5157100.1"/>
    <property type="molecule type" value="Genomic_DNA"/>
</dbReference>
<proteinExistence type="predicted"/>
<evidence type="ECO:0000313" key="2">
    <source>
        <dbReference type="Proteomes" id="UP000676310"/>
    </source>
</evidence>
<reference evidence="1" key="1">
    <citation type="submission" date="2021-05" db="EMBL/GenBank/DDBJ databases">
        <authorList>
            <person name="Stam R."/>
        </authorList>
    </citation>
    <scope>NUCLEOTIDE SEQUENCE</scope>
    <source>
        <strain evidence="1">CS162</strain>
    </source>
</reference>
<dbReference type="OrthoDB" id="3691831at2759"/>
<evidence type="ECO:0000313" key="1">
    <source>
        <dbReference type="EMBL" id="CAG5157100.1"/>
    </source>
</evidence>
<sequence length="288" mass="32681">MDVQEFEKLASVFFQLWEMLPMYGAWDNGQVEGGIYITLKKGSIVPDAGDLEFEDECGGIDVEIDVESDSEKLRNNIYDHCLALNRSPIEVADIVSIHEQIHAEFGSLYLGQDRVEIFLIEMECFLSILSVGSPYAALKLMPCNLLVRLAPDIGTQQTSAPDELGTQQTIDLLQLVSVMRHYPLLDVRWSVETTQFRFNSPHGNEITSVVDILKSMGTRQADRLDSAVLRIPHSIDFFKGFSLDLIPKEDVTKDWPQIKSPRLTKRELGFVINYSRICVRTENQLLNR</sequence>
<protein>
    <submittedName>
        <fullName evidence="1">Uncharacterized protein</fullName>
    </submittedName>
</protein>
<name>A0A8J2I6Q1_9PLEO</name>
<comment type="caution">
    <text evidence="1">The sequence shown here is derived from an EMBL/GenBank/DDBJ whole genome shotgun (WGS) entry which is preliminary data.</text>
</comment>
<dbReference type="GeneID" id="67016609"/>
<gene>
    <name evidence="1" type="ORF">ALTATR162_LOCUS4892</name>
</gene>
<dbReference type="Proteomes" id="UP000676310">
    <property type="component" value="Unassembled WGS sequence"/>
</dbReference>
<accession>A0A8J2I6Q1</accession>
<organism evidence="1 2">
    <name type="scientific">Alternaria atra</name>
    <dbReference type="NCBI Taxonomy" id="119953"/>
    <lineage>
        <taxon>Eukaryota</taxon>
        <taxon>Fungi</taxon>
        <taxon>Dikarya</taxon>
        <taxon>Ascomycota</taxon>
        <taxon>Pezizomycotina</taxon>
        <taxon>Dothideomycetes</taxon>
        <taxon>Pleosporomycetidae</taxon>
        <taxon>Pleosporales</taxon>
        <taxon>Pleosporineae</taxon>
        <taxon>Pleosporaceae</taxon>
        <taxon>Alternaria</taxon>
        <taxon>Alternaria sect. Ulocladioides</taxon>
    </lineage>
</organism>
<dbReference type="RefSeq" id="XP_043168443.1">
    <property type="nucleotide sequence ID" value="XM_043312508.1"/>
</dbReference>
<dbReference type="AlphaFoldDB" id="A0A8J2I6Q1"/>
<keyword evidence="2" id="KW-1185">Reference proteome</keyword>